<dbReference type="GO" id="GO:0016829">
    <property type="term" value="F:lyase activity"/>
    <property type="evidence" value="ECO:0007669"/>
    <property type="project" value="UniProtKB-KW"/>
</dbReference>
<keyword evidence="2" id="KW-0456">Lyase</keyword>
<dbReference type="InterPro" id="IPR012334">
    <property type="entry name" value="Pectin_lyas_fold"/>
</dbReference>
<sequence>MKKIRVFLIFILLICSSSIFTKEISCTTITVTPGQSIQNAINSASPGDVIFLSSGIFTENFTINKRVSIVGSGDSTILRRSTNNPVIRVTSSGVSGAPILLKSLRIEPEGRYGIEIPNGQSVSYLSLENVKVVGGNLSYTENEIGFKVATDASLFYLSIMNCSFEYCDMGWYFAKHGDWLGGSIVQYVTVENTSISNNDYKGIYVEKLSDATFKNCKVYNNGIKDNWNQSWNGGFDINLKGMAYQNLVFENLDVTGNGLGYKEGAGIMIKARDDGPTYGAYPASLSNVQIIGGIFRNNERGIRFGEPNQNNLGPTGVLIKDSKIFDNMKKYNGNDGSIYGGVVNHTRAIVDARYNWWGHISGPYHPSLNPWASGNAVSDRVEFRPWYVKLNETTLPVEGIIKIINVGRAKRSVGEIIQETNSSKL</sequence>
<feature type="domain" description="Right handed beta helix" evidence="1">
    <location>
        <begin position="157"/>
        <end position="328"/>
    </location>
</feature>
<reference evidence="2 3" key="1">
    <citation type="journal article" date="2016" name="ISME J.">
        <title>Chasing the elusive Euryarchaeota class WSA2: genomes reveal a uniquely fastidious methyl-reducing methanogen.</title>
        <authorList>
            <person name="Nobu M.K."/>
            <person name="Narihiro T."/>
            <person name="Kuroda K."/>
            <person name="Mei R."/>
            <person name="Liu W.T."/>
        </authorList>
    </citation>
    <scope>NUCLEOTIDE SEQUENCE [LARGE SCALE GENOMIC DNA]</scope>
    <source>
        <strain evidence="2">U1lsi0528_Bin089</strain>
    </source>
</reference>
<proteinExistence type="predicted"/>
<dbReference type="SUPFAM" id="SSF51126">
    <property type="entry name" value="Pectin lyase-like"/>
    <property type="match status" value="1"/>
</dbReference>
<dbReference type="InterPro" id="IPR006626">
    <property type="entry name" value="PbH1"/>
</dbReference>
<dbReference type="Gene3D" id="2.160.20.10">
    <property type="entry name" value="Single-stranded right-handed beta-helix, Pectin lyase-like"/>
    <property type="match status" value="1"/>
</dbReference>
<dbReference type="Pfam" id="PF13229">
    <property type="entry name" value="Beta_helix"/>
    <property type="match status" value="1"/>
</dbReference>
<organism evidence="2 3">
    <name type="scientific">Candidatus Methanofastidiosum methylothiophilum</name>
    <dbReference type="NCBI Taxonomy" id="1705564"/>
    <lineage>
        <taxon>Archaea</taxon>
        <taxon>Methanobacteriati</taxon>
        <taxon>Methanobacteriota</taxon>
        <taxon>Stenosarchaea group</taxon>
        <taxon>Candidatus Methanofastidiosia</taxon>
        <taxon>Candidatus Methanofastidiosales</taxon>
        <taxon>Candidatus Methanofastidiosaceae</taxon>
        <taxon>Candidatus Methanofastidiosum</taxon>
    </lineage>
</organism>
<dbReference type="InterPro" id="IPR039448">
    <property type="entry name" value="Beta_helix"/>
</dbReference>
<name>A0A150IWH5_9EURY</name>
<protein>
    <submittedName>
        <fullName evidence="2">Pectate lyase superfamily protein</fullName>
    </submittedName>
</protein>
<dbReference type="AlphaFoldDB" id="A0A150IWH5"/>
<dbReference type="EMBL" id="LNGD01000107">
    <property type="protein sequence ID" value="KYC49327.1"/>
    <property type="molecule type" value="Genomic_DNA"/>
</dbReference>
<dbReference type="InterPro" id="IPR011050">
    <property type="entry name" value="Pectin_lyase_fold/virulence"/>
</dbReference>
<comment type="caution">
    <text evidence="2">The sequence shown here is derived from an EMBL/GenBank/DDBJ whole genome shotgun (WGS) entry which is preliminary data.</text>
</comment>
<accession>A0A150IWH5</accession>
<evidence type="ECO:0000259" key="1">
    <source>
        <dbReference type="Pfam" id="PF13229"/>
    </source>
</evidence>
<evidence type="ECO:0000313" key="3">
    <source>
        <dbReference type="Proteomes" id="UP000075578"/>
    </source>
</evidence>
<evidence type="ECO:0000313" key="2">
    <source>
        <dbReference type="EMBL" id="KYC49327.1"/>
    </source>
</evidence>
<dbReference type="Proteomes" id="UP000075578">
    <property type="component" value="Unassembled WGS sequence"/>
</dbReference>
<gene>
    <name evidence="2" type="ORF">AMQ74_01440</name>
</gene>
<dbReference type="SMART" id="SM00710">
    <property type="entry name" value="PbH1"/>
    <property type="match status" value="5"/>
</dbReference>